<dbReference type="Pfam" id="PF07690">
    <property type="entry name" value="MFS_1"/>
    <property type="match status" value="1"/>
</dbReference>
<feature type="transmembrane region" description="Helical" evidence="5">
    <location>
        <begin position="322"/>
        <end position="339"/>
    </location>
</feature>
<feature type="transmembrane region" description="Helical" evidence="5">
    <location>
        <begin position="240"/>
        <end position="264"/>
    </location>
</feature>
<evidence type="ECO:0000256" key="2">
    <source>
        <dbReference type="ARBA" id="ARBA00022692"/>
    </source>
</evidence>
<dbReference type="PANTHER" id="PTHR23501">
    <property type="entry name" value="MAJOR FACILITATOR SUPERFAMILY"/>
    <property type="match status" value="1"/>
</dbReference>
<protein>
    <submittedName>
        <fullName evidence="7">MFS general substrate transporter</fullName>
    </submittedName>
</protein>
<feature type="transmembrane region" description="Helical" evidence="5">
    <location>
        <begin position="216"/>
        <end position="234"/>
    </location>
</feature>
<dbReference type="AlphaFoldDB" id="A0A2V5GYP9"/>
<evidence type="ECO:0000256" key="1">
    <source>
        <dbReference type="ARBA" id="ARBA00004141"/>
    </source>
</evidence>
<dbReference type="EMBL" id="KZ825243">
    <property type="protein sequence ID" value="PYI13453.1"/>
    <property type="molecule type" value="Genomic_DNA"/>
</dbReference>
<reference evidence="7 8" key="1">
    <citation type="submission" date="2018-02" db="EMBL/GenBank/DDBJ databases">
        <title>The genomes of Aspergillus section Nigri reveals drivers in fungal speciation.</title>
        <authorList>
            <consortium name="DOE Joint Genome Institute"/>
            <person name="Vesth T.C."/>
            <person name="Nybo J."/>
            <person name="Theobald S."/>
            <person name="Brandl J."/>
            <person name="Frisvad J.C."/>
            <person name="Nielsen K.F."/>
            <person name="Lyhne E.K."/>
            <person name="Kogle M.E."/>
            <person name="Kuo A."/>
            <person name="Riley R."/>
            <person name="Clum A."/>
            <person name="Nolan M."/>
            <person name="Lipzen A."/>
            <person name="Salamov A."/>
            <person name="Henrissat B."/>
            <person name="Wiebenga A."/>
            <person name="De vries R.P."/>
            <person name="Grigoriev I.V."/>
            <person name="Mortensen U.H."/>
            <person name="Andersen M.R."/>
            <person name="Baker S.E."/>
        </authorList>
    </citation>
    <scope>NUCLEOTIDE SEQUENCE [LARGE SCALE GENOMIC DNA]</scope>
    <source>
        <strain evidence="7 8">CBS 115571</strain>
    </source>
</reference>
<dbReference type="InterPro" id="IPR036259">
    <property type="entry name" value="MFS_trans_sf"/>
</dbReference>
<keyword evidence="3 5" id="KW-1133">Transmembrane helix</keyword>
<feature type="domain" description="Major facilitator superfamily (MFS) profile" evidence="6">
    <location>
        <begin position="24"/>
        <end position="512"/>
    </location>
</feature>
<dbReference type="PANTHER" id="PTHR23501:SF33">
    <property type="entry name" value="MAJOR FACILITATOR SUPERFAMILY (MFS) PROFILE DOMAIN-CONTAINING PROTEIN"/>
    <property type="match status" value="1"/>
</dbReference>
<dbReference type="SUPFAM" id="SSF103473">
    <property type="entry name" value="MFS general substrate transporter"/>
    <property type="match status" value="1"/>
</dbReference>
<dbReference type="OMA" id="WATHETV"/>
<evidence type="ECO:0000256" key="4">
    <source>
        <dbReference type="ARBA" id="ARBA00023136"/>
    </source>
</evidence>
<keyword evidence="2 5" id="KW-0812">Transmembrane</keyword>
<feature type="transmembrane region" description="Helical" evidence="5">
    <location>
        <begin position="351"/>
        <end position="371"/>
    </location>
</feature>
<evidence type="ECO:0000256" key="3">
    <source>
        <dbReference type="ARBA" id="ARBA00022989"/>
    </source>
</evidence>
<proteinExistence type="predicted"/>
<organism evidence="7 8">
    <name type="scientific">Aspergillus violaceofuscus (strain CBS 115571)</name>
    <dbReference type="NCBI Taxonomy" id="1450538"/>
    <lineage>
        <taxon>Eukaryota</taxon>
        <taxon>Fungi</taxon>
        <taxon>Dikarya</taxon>
        <taxon>Ascomycota</taxon>
        <taxon>Pezizomycotina</taxon>
        <taxon>Eurotiomycetes</taxon>
        <taxon>Eurotiomycetidae</taxon>
        <taxon>Eurotiales</taxon>
        <taxon>Aspergillaceae</taxon>
        <taxon>Aspergillus</taxon>
    </lineage>
</organism>
<comment type="subcellular location">
    <subcellularLocation>
        <location evidence="1">Membrane</location>
        <topology evidence="1">Multi-pass membrane protein</topology>
    </subcellularLocation>
</comment>
<evidence type="ECO:0000313" key="7">
    <source>
        <dbReference type="EMBL" id="PYI13453.1"/>
    </source>
</evidence>
<evidence type="ECO:0000256" key="5">
    <source>
        <dbReference type="SAM" id="Phobius"/>
    </source>
</evidence>
<sequence length="516" mass="54887">MAHEQTPLLGKGDRPPTGKAYFSRILAGLVGVFLASADKSILLATQGEIASSLHSPSSASLLLVIYNVGFCIALPVYGFLSDIYGCRRFLLSAYGLFAVGCLISGISDTLWPFVLGRLISGMGGAGMTDLLSVLVNEMFDITEVASVRSYIIAAGIVGQGCGGPLGALVADLVGWRWSLIGQTPVAMLCLALAQWQFSTIPAAETHSGKHLSLWNFDYLGVASFFILVTSFILATTEGGIAYLSSQTPALLAVSGIFLVVFVLIERFGTNHPVIPPSIVCSPGLGAIFGGQVIYFATVTTILNNLPAYLYRIDHLSNSAIAIRIWPAALGLISGSIIAGKALSRNLQSRKLSLIAILITLVSLTLMVLRWLHGIQPLEVLYCFPWGLGGGLFLSAQFIALTIRAPAAQLASAIAVYHLAQQVGQIVGTSVSAAALQWVFRARVAVGLGEVAEEGKRELIEHIVQDYNFTTTLPRAVQVAVQESFIEAYRIIPASALILSAIVGVIVLFPRKEKVEA</sequence>
<dbReference type="PROSITE" id="PS50850">
    <property type="entry name" value="MFS"/>
    <property type="match status" value="1"/>
</dbReference>
<accession>A0A2V5GYP9</accession>
<dbReference type="InterPro" id="IPR020846">
    <property type="entry name" value="MFS_dom"/>
</dbReference>
<gene>
    <name evidence="7" type="ORF">BO99DRAFT_407519</name>
</gene>
<dbReference type="Gene3D" id="1.20.1250.20">
    <property type="entry name" value="MFS general substrate transporter like domains"/>
    <property type="match status" value="1"/>
</dbReference>
<evidence type="ECO:0000259" key="6">
    <source>
        <dbReference type="PROSITE" id="PS50850"/>
    </source>
</evidence>
<feature type="transmembrane region" description="Helical" evidence="5">
    <location>
        <begin position="57"/>
        <end position="77"/>
    </location>
</feature>
<feature type="transmembrane region" description="Helical" evidence="5">
    <location>
        <begin position="89"/>
        <end position="107"/>
    </location>
</feature>
<keyword evidence="8" id="KW-1185">Reference proteome</keyword>
<dbReference type="GO" id="GO:0015174">
    <property type="term" value="F:basic amino acid transmembrane transporter activity"/>
    <property type="evidence" value="ECO:0007669"/>
    <property type="project" value="TreeGrafter"/>
</dbReference>
<feature type="transmembrane region" description="Helical" evidence="5">
    <location>
        <begin position="175"/>
        <end position="195"/>
    </location>
</feature>
<feature type="transmembrane region" description="Helical" evidence="5">
    <location>
        <begin position="490"/>
        <end position="508"/>
    </location>
</feature>
<feature type="transmembrane region" description="Helical" evidence="5">
    <location>
        <begin position="21"/>
        <end position="37"/>
    </location>
</feature>
<dbReference type="InterPro" id="IPR011701">
    <property type="entry name" value="MFS"/>
</dbReference>
<dbReference type="Gene3D" id="1.20.1720.10">
    <property type="entry name" value="Multidrug resistance protein D"/>
    <property type="match status" value="1"/>
</dbReference>
<dbReference type="Proteomes" id="UP000249829">
    <property type="component" value="Unassembled WGS sequence"/>
</dbReference>
<dbReference type="GO" id="GO:0000329">
    <property type="term" value="C:fungal-type vacuole membrane"/>
    <property type="evidence" value="ECO:0007669"/>
    <property type="project" value="TreeGrafter"/>
</dbReference>
<feature type="transmembrane region" description="Helical" evidence="5">
    <location>
        <begin position="383"/>
        <end position="402"/>
    </location>
</feature>
<feature type="transmembrane region" description="Helical" evidence="5">
    <location>
        <begin position="276"/>
        <end position="302"/>
    </location>
</feature>
<feature type="transmembrane region" description="Helical" evidence="5">
    <location>
        <begin position="147"/>
        <end position="169"/>
    </location>
</feature>
<dbReference type="STRING" id="1450538.A0A2V5GYP9"/>
<evidence type="ECO:0000313" key="8">
    <source>
        <dbReference type="Proteomes" id="UP000249829"/>
    </source>
</evidence>
<name>A0A2V5GYP9_ASPV1</name>
<keyword evidence="4 5" id="KW-0472">Membrane</keyword>